<dbReference type="EMBL" id="LR798257">
    <property type="protein sequence ID" value="CAB5218260.1"/>
    <property type="molecule type" value="Genomic_DNA"/>
</dbReference>
<dbReference type="InterPro" id="IPR017686">
    <property type="entry name" value="Phg/plasmid-like_prot"/>
</dbReference>
<dbReference type="NCBIfam" id="TIGR03299">
    <property type="entry name" value="LGT_TIGR03299"/>
    <property type="match status" value="1"/>
</dbReference>
<name>A0A6J7WKC9_9CAUD</name>
<dbReference type="InterPro" id="IPR026325">
    <property type="entry name" value="DUF932"/>
</dbReference>
<proteinExistence type="predicted"/>
<reference evidence="1" key="1">
    <citation type="submission" date="2020-05" db="EMBL/GenBank/DDBJ databases">
        <authorList>
            <person name="Chiriac C."/>
            <person name="Salcher M."/>
            <person name="Ghai R."/>
            <person name="Kavagutti S V."/>
        </authorList>
    </citation>
    <scope>NUCLEOTIDE SEQUENCE</scope>
</reference>
<sequence>MSVQSPVGNLAHQSEINDGSATLAVNLRTNPAWHSFANKVFSKDEAVTTAEMLSGANLSNWNVQLESVSDLLADNYTTVSDNYLVVRDNPITAGQKDVLSVVGSRYKTVQNEDLFAFADNIHDGNPDVVWESAGSLKNGRVVYGSMSIPRTMVLDPNGANDETKLYLIVWTSHDGSVAVQSAITPVRVMCQNTLNLAMKKAKQSFKIRHTQTVDGKIAAAREALGLTFSYMDEFELQAKELFEREVTNAQFSKIINTLYAKPEKDAKGSIKKWENKVLLIDELYHNSPTNANIKGTAWGVVNALTERLDYYRTARKGGDSLMAGASGFDPVVTAEKNKIVKQVLALTK</sequence>
<dbReference type="Pfam" id="PF06067">
    <property type="entry name" value="DUF932"/>
    <property type="match status" value="1"/>
</dbReference>
<accession>A0A6J7WKC9</accession>
<protein>
    <submittedName>
        <fullName evidence="1">LGT_TIGR03299, phage/plasmid-like protein TIGR03299</fullName>
    </submittedName>
</protein>
<gene>
    <name evidence="1" type="ORF">UFOVP204_142</name>
</gene>
<organism evidence="1">
    <name type="scientific">uncultured Caudovirales phage</name>
    <dbReference type="NCBI Taxonomy" id="2100421"/>
    <lineage>
        <taxon>Viruses</taxon>
        <taxon>Duplodnaviria</taxon>
        <taxon>Heunggongvirae</taxon>
        <taxon>Uroviricota</taxon>
        <taxon>Caudoviricetes</taxon>
        <taxon>Peduoviridae</taxon>
        <taxon>Maltschvirus</taxon>
        <taxon>Maltschvirus maltsch</taxon>
    </lineage>
</organism>
<evidence type="ECO:0000313" key="1">
    <source>
        <dbReference type="EMBL" id="CAB5218260.1"/>
    </source>
</evidence>